<organism evidence="1 2">
    <name type="scientific">Ancylostoma caninum</name>
    <name type="common">Dog hookworm</name>
    <dbReference type="NCBI Taxonomy" id="29170"/>
    <lineage>
        <taxon>Eukaryota</taxon>
        <taxon>Metazoa</taxon>
        <taxon>Ecdysozoa</taxon>
        <taxon>Nematoda</taxon>
        <taxon>Chromadorea</taxon>
        <taxon>Rhabditida</taxon>
        <taxon>Rhabditina</taxon>
        <taxon>Rhabditomorpha</taxon>
        <taxon>Strongyloidea</taxon>
        <taxon>Ancylostomatidae</taxon>
        <taxon>Ancylostomatinae</taxon>
        <taxon>Ancylostoma</taxon>
    </lineage>
</organism>
<dbReference type="AlphaFoldDB" id="A0A368FEA6"/>
<evidence type="ECO:0008006" key="3">
    <source>
        <dbReference type="Google" id="ProtNLM"/>
    </source>
</evidence>
<gene>
    <name evidence="1" type="ORF">ANCCAN_23705</name>
</gene>
<proteinExistence type="predicted"/>
<dbReference type="OrthoDB" id="5895315at2759"/>
<feature type="non-terminal residue" evidence="1">
    <location>
        <position position="1"/>
    </location>
</feature>
<reference evidence="1 2" key="1">
    <citation type="submission" date="2014-10" db="EMBL/GenBank/DDBJ databases">
        <title>Draft genome of the hookworm Ancylostoma caninum.</title>
        <authorList>
            <person name="Mitreva M."/>
        </authorList>
    </citation>
    <scope>NUCLEOTIDE SEQUENCE [LARGE SCALE GENOMIC DNA]</scope>
    <source>
        <strain evidence="1 2">Baltimore</strain>
    </source>
</reference>
<protein>
    <recommendedName>
        <fullName evidence="3">SCP domain-containing protein</fullName>
    </recommendedName>
</protein>
<evidence type="ECO:0000313" key="1">
    <source>
        <dbReference type="EMBL" id="RCN30521.1"/>
    </source>
</evidence>
<dbReference type="Proteomes" id="UP000252519">
    <property type="component" value="Unassembled WGS sequence"/>
</dbReference>
<name>A0A368FEA6_ANCCA</name>
<accession>A0A368FEA6</accession>
<comment type="caution">
    <text evidence="1">The sequence shown here is derived from an EMBL/GenBank/DDBJ whole genome shotgun (WGS) entry which is preliminary data.</text>
</comment>
<keyword evidence="2" id="KW-1185">Reference proteome</keyword>
<sequence>LQLKPSYSKQIDYRLVSAYKAEQLVSASQSIFSFRRHAPIQRCGFAALCFLYIASSAEELPKCEQLGKEGLKEDERKSVVDQINKALKKAASTVYSCPLENGAKMFAYMPDYMNFYDMIVFRHEEDGIRAYDSLVQNAIKEWSSDLETLTGPQMFGCNYGELNGKTTLACLVGPKL</sequence>
<dbReference type="EMBL" id="JOJR01001536">
    <property type="protein sequence ID" value="RCN30521.1"/>
    <property type="molecule type" value="Genomic_DNA"/>
</dbReference>
<dbReference type="InterPro" id="IPR035109">
    <property type="entry name" value="ASPR"/>
</dbReference>
<dbReference type="Pfam" id="PF17641">
    <property type="entry name" value="ASPRs"/>
    <property type="match status" value="1"/>
</dbReference>
<evidence type="ECO:0000313" key="2">
    <source>
        <dbReference type="Proteomes" id="UP000252519"/>
    </source>
</evidence>